<sequence>MSARMQVNPSSDGQGAVLQFLEGSGIEGEIPLSLDQLSQLIESLGRVRTALVANHPVPPIQGATFQPVLSTRWALQPEALTEGSLFAYQHPAYGPVGLVLSPDDAEQIIKGLQRHRAMMHHSPNTPSRPS</sequence>
<gene>
    <name evidence="1" type="ORF">HUK82_16845</name>
</gene>
<keyword evidence="2" id="KW-1185">Reference proteome</keyword>
<dbReference type="AlphaFoldDB" id="A0A850PCH2"/>
<reference evidence="1 2" key="1">
    <citation type="submission" date="2020-06" db="EMBL/GenBank/DDBJ databases">
        <title>Description of novel acetic acid bacteria.</title>
        <authorList>
            <person name="Sombolestani A."/>
        </authorList>
    </citation>
    <scope>NUCLEOTIDE SEQUENCE [LARGE SCALE GENOMIC DNA]</scope>
    <source>
        <strain evidence="1 2">LMG 27010</strain>
    </source>
</reference>
<dbReference type="Proteomes" id="UP000585665">
    <property type="component" value="Unassembled WGS sequence"/>
</dbReference>
<evidence type="ECO:0000313" key="1">
    <source>
        <dbReference type="EMBL" id="NVN42215.1"/>
    </source>
</evidence>
<accession>A0A850PCH2</accession>
<proteinExistence type="predicted"/>
<evidence type="ECO:0000313" key="2">
    <source>
        <dbReference type="Proteomes" id="UP000585665"/>
    </source>
</evidence>
<comment type="caution">
    <text evidence="1">The sequence shown here is derived from an EMBL/GenBank/DDBJ whole genome shotgun (WGS) entry which is preliminary data.</text>
</comment>
<organism evidence="1 2">
    <name type="scientific">Ameyamaea chiangmaiensis</name>
    <dbReference type="NCBI Taxonomy" id="442969"/>
    <lineage>
        <taxon>Bacteria</taxon>
        <taxon>Pseudomonadati</taxon>
        <taxon>Pseudomonadota</taxon>
        <taxon>Alphaproteobacteria</taxon>
        <taxon>Acetobacterales</taxon>
        <taxon>Acetobacteraceae</taxon>
        <taxon>Ameyamaea</taxon>
    </lineage>
</organism>
<protein>
    <submittedName>
        <fullName evidence="1">Uncharacterized protein</fullName>
    </submittedName>
</protein>
<name>A0A850PCH2_9PROT</name>
<dbReference type="EMBL" id="JABXXR010000328">
    <property type="protein sequence ID" value="NVN42215.1"/>
    <property type="molecule type" value="Genomic_DNA"/>
</dbReference>
<dbReference type="RefSeq" id="WP_176614996.1">
    <property type="nucleotide sequence ID" value="NZ_JABXXR010000328.1"/>
</dbReference>